<feature type="compositionally biased region" description="Acidic residues" evidence="1">
    <location>
        <begin position="19"/>
        <end position="29"/>
    </location>
</feature>
<feature type="compositionally biased region" description="Basic and acidic residues" evidence="1">
    <location>
        <begin position="285"/>
        <end position="307"/>
    </location>
</feature>
<dbReference type="OrthoDB" id="1068909at2759"/>
<reference evidence="2" key="1">
    <citation type="submission" date="2020-01" db="EMBL/GenBank/DDBJ databases">
        <authorList>
            <person name="Mishra B."/>
        </authorList>
    </citation>
    <scope>NUCLEOTIDE SEQUENCE [LARGE SCALE GENOMIC DNA]</scope>
</reference>
<evidence type="ECO:0000313" key="2">
    <source>
        <dbReference type="EMBL" id="CAA7040357.1"/>
    </source>
</evidence>
<protein>
    <submittedName>
        <fullName evidence="2">Uncharacterized protein</fullName>
    </submittedName>
</protein>
<feature type="region of interest" description="Disordered" evidence="1">
    <location>
        <begin position="282"/>
        <end position="307"/>
    </location>
</feature>
<feature type="compositionally biased region" description="Basic and acidic residues" evidence="1">
    <location>
        <begin position="72"/>
        <end position="83"/>
    </location>
</feature>
<feature type="compositionally biased region" description="Basic and acidic residues" evidence="1">
    <location>
        <begin position="1"/>
        <end position="18"/>
    </location>
</feature>
<feature type="region of interest" description="Disordered" evidence="1">
    <location>
        <begin position="143"/>
        <end position="194"/>
    </location>
</feature>
<evidence type="ECO:0000256" key="1">
    <source>
        <dbReference type="SAM" id="MobiDB-lite"/>
    </source>
</evidence>
<name>A0A6D2JH64_9BRAS</name>
<keyword evidence="3" id="KW-1185">Reference proteome</keyword>
<dbReference type="Proteomes" id="UP000467841">
    <property type="component" value="Unassembled WGS sequence"/>
</dbReference>
<feature type="compositionally biased region" description="Basic and acidic residues" evidence="1">
    <location>
        <begin position="177"/>
        <end position="194"/>
    </location>
</feature>
<dbReference type="EMBL" id="CACVBM020001228">
    <property type="protein sequence ID" value="CAA7040357.1"/>
    <property type="molecule type" value="Genomic_DNA"/>
</dbReference>
<accession>A0A6D2JH64</accession>
<sequence length="465" mass="51699">MGDDQRFSEKWEFRRQENNFDDSSSDDPDSNSTQDPIIHNPNLVLDSNQLDDGTKTVTREQPAKTTRKRRSKKDESSKTEKAKQVRRRKPKAVCAEDSTKKKDETTLETDDDDVGMFMKTLLDDLTASRESLMDWMKTELCGTDHNAASRPPPRKRAVAAVATQRPVKKRTTKTKKKGEEEEKETEKQSKPDEICQEMMRKDKEIAQNNGGDKVQELDYNAGPLDVFLKSSDHGGLGRNYFQQQEQSHQEGIVAQTEKNVTVTTNQKSVVLAIKAPTLSQKQKKMREVKNRASMVERRGSETQKDDNFAIPFAPPSLSSSSPLLQSFPVGPSLSSLFPPSSSQVITSYASDNNNFQLRQPPVSSQIPDLYELQTGFTGGKGFGNPLFHNNNNGYFSGFPAAFQPNLISGGYNFPAQVNPATTSQQSGNNNMFGGLRMAGGAMRLSESQVGNCNNSLSDYRNSSGR</sequence>
<feature type="region of interest" description="Disordered" evidence="1">
    <location>
        <begin position="1"/>
        <end position="111"/>
    </location>
</feature>
<proteinExistence type="predicted"/>
<feature type="compositionally biased region" description="Basic and acidic residues" evidence="1">
    <location>
        <begin position="52"/>
        <end position="62"/>
    </location>
</feature>
<comment type="caution">
    <text evidence="2">The sequence shown here is derived from an EMBL/GenBank/DDBJ whole genome shotgun (WGS) entry which is preliminary data.</text>
</comment>
<feature type="compositionally biased region" description="Basic residues" evidence="1">
    <location>
        <begin position="166"/>
        <end position="176"/>
    </location>
</feature>
<gene>
    <name evidence="2" type="ORF">MERR_LOCUS27592</name>
</gene>
<organism evidence="2 3">
    <name type="scientific">Microthlaspi erraticum</name>
    <dbReference type="NCBI Taxonomy" id="1685480"/>
    <lineage>
        <taxon>Eukaryota</taxon>
        <taxon>Viridiplantae</taxon>
        <taxon>Streptophyta</taxon>
        <taxon>Embryophyta</taxon>
        <taxon>Tracheophyta</taxon>
        <taxon>Spermatophyta</taxon>
        <taxon>Magnoliopsida</taxon>
        <taxon>eudicotyledons</taxon>
        <taxon>Gunneridae</taxon>
        <taxon>Pentapetalae</taxon>
        <taxon>rosids</taxon>
        <taxon>malvids</taxon>
        <taxon>Brassicales</taxon>
        <taxon>Brassicaceae</taxon>
        <taxon>Coluteocarpeae</taxon>
        <taxon>Microthlaspi</taxon>
    </lineage>
</organism>
<evidence type="ECO:0000313" key="3">
    <source>
        <dbReference type="Proteomes" id="UP000467841"/>
    </source>
</evidence>
<dbReference type="AlphaFoldDB" id="A0A6D2JH64"/>